<dbReference type="Pfam" id="PF26640">
    <property type="entry name" value="DUF8212"/>
    <property type="match status" value="1"/>
</dbReference>
<dbReference type="PANTHER" id="PTHR10622:SF10">
    <property type="entry name" value="HET DOMAIN-CONTAINING PROTEIN"/>
    <property type="match status" value="1"/>
</dbReference>
<protein>
    <submittedName>
        <fullName evidence="5">Uncharacterized protein</fullName>
    </submittedName>
</protein>
<evidence type="ECO:0000313" key="5">
    <source>
        <dbReference type="EMBL" id="TBU60254.1"/>
    </source>
</evidence>
<name>A0A4Q9Q128_9APHY</name>
<gene>
    <name evidence="5" type="ORF">BD310DRAFT_338480</name>
</gene>
<keyword evidence="6" id="KW-1185">Reference proteome</keyword>
<accession>A0A4Q9Q128</accession>
<evidence type="ECO:0000259" key="4">
    <source>
        <dbReference type="Pfam" id="PF26640"/>
    </source>
</evidence>
<dbReference type="AlphaFoldDB" id="A0A4Q9Q128"/>
<evidence type="ECO:0000256" key="1">
    <source>
        <dbReference type="SAM" id="MobiDB-lite"/>
    </source>
</evidence>
<dbReference type="Proteomes" id="UP000292082">
    <property type="component" value="Unassembled WGS sequence"/>
</dbReference>
<reference evidence="5 6" key="1">
    <citation type="submission" date="2019-01" db="EMBL/GenBank/DDBJ databases">
        <title>Draft genome sequences of three monokaryotic isolates of the white-rot basidiomycete fungus Dichomitus squalens.</title>
        <authorList>
            <consortium name="DOE Joint Genome Institute"/>
            <person name="Lopez S.C."/>
            <person name="Andreopoulos B."/>
            <person name="Pangilinan J."/>
            <person name="Lipzen A."/>
            <person name="Riley R."/>
            <person name="Ahrendt S."/>
            <person name="Ng V."/>
            <person name="Barry K."/>
            <person name="Daum C."/>
            <person name="Grigoriev I.V."/>
            <person name="Hilden K.S."/>
            <person name="Makela M.R."/>
            <person name="de Vries R.P."/>
        </authorList>
    </citation>
    <scope>NUCLEOTIDE SEQUENCE [LARGE SCALE GENOMIC DNA]</scope>
    <source>
        <strain evidence="5 6">CBS 464.89</strain>
    </source>
</reference>
<feature type="region of interest" description="Disordered" evidence="1">
    <location>
        <begin position="631"/>
        <end position="651"/>
    </location>
</feature>
<feature type="domain" description="Heterokaryon incompatibility" evidence="3">
    <location>
        <begin position="98"/>
        <end position="191"/>
    </location>
</feature>
<dbReference type="InterPro" id="IPR058525">
    <property type="entry name" value="DUF8212"/>
</dbReference>
<evidence type="ECO:0000259" key="3">
    <source>
        <dbReference type="Pfam" id="PF06985"/>
    </source>
</evidence>
<feature type="domain" description="DUF8212" evidence="4">
    <location>
        <begin position="311"/>
        <end position="411"/>
    </location>
</feature>
<dbReference type="PANTHER" id="PTHR10622">
    <property type="entry name" value="HET DOMAIN-CONTAINING PROTEIN"/>
    <property type="match status" value="1"/>
</dbReference>
<feature type="signal peptide" evidence="2">
    <location>
        <begin position="1"/>
        <end position="29"/>
    </location>
</feature>
<evidence type="ECO:0000256" key="2">
    <source>
        <dbReference type="SAM" id="SignalP"/>
    </source>
</evidence>
<organism evidence="5 6">
    <name type="scientific">Dichomitus squalens</name>
    <dbReference type="NCBI Taxonomy" id="114155"/>
    <lineage>
        <taxon>Eukaryota</taxon>
        <taxon>Fungi</taxon>
        <taxon>Dikarya</taxon>
        <taxon>Basidiomycota</taxon>
        <taxon>Agaricomycotina</taxon>
        <taxon>Agaricomycetes</taxon>
        <taxon>Polyporales</taxon>
        <taxon>Polyporaceae</taxon>
        <taxon>Dichomitus</taxon>
    </lineage>
</organism>
<dbReference type="InterPro" id="IPR010730">
    <property type="entry name" value="HET"/>
</dbReference>
<feature type="chain" id="PRO_5020538908" evidence="2">
    <location>
        <begin position="30"/>
        <end position="744"/>
    </location>
</feature>
<dbReference type="Pfam" id="PF06985">
    <property type="entry name" value="HET"/>
    <property type="match status" value="1"/>
</dbReference>
<proteinExistence type="predicted"/>
<dbReference type="EMBL" id="ML145106">
    <property type="protein sequence ID" value="TBU60254.1"/>
    <property type="molecule type" value="Genomic_DNA"/>
</dbReference>
<evidence type="ECO:0000313" key="6">
    <source>
        <dbReference type="Proteomes" id="UP000292082"/>
    </source>
</evidence>
<sequence length="744" mass="83598">MTMILRRVSGPMILIAGIAVRCALTGACGSISPTKCSTTYAISLCLGPVSPEDSGAAAGTRSSIVIPLQSGIAGASMWLLHTTTFVLRKFVGPSYPPYAILSHRWQAEDQTYSFQSVRAVSAQSETPGQGPALSFPGKVRNFCALAANECYEWAWLDTCCIDKTSSAELSEATNSMYAWYEAADICYVYLFDVCDEDNPFDKDSHFRKSEWRKRGWTLQELLAPKNVVFLSKSWYLLGTLPILATLLAEITGVDLPMLHQKLHGWRTNTGVAQRMSWAARRTTSRPEDRAYSLMGIFGVSMPVIYGEGGERAFLRLQKEMINVCPDQSIFAWGLIDPDFDAAVEYLQRDDRDWGEHMYAGDHRLLATSPYMFKFAADFRPLALSRYFQLLGHRPDYNYRFGADGITLRLPISSDCLRCHSQAVYAAALACTTATNEDIIVFLFLGREVAPALQEWTFNSVGRLVGLDKYVELTRNMWDTVPRMRGAMLRLPRPELAYTSLRELRIRPPDTVGPIRTDHLKQLCGVYLFEIPHWVLSNMKDRHGFAVPDTELAAHLVSGRILYTLPTSALYPYLDAHRFLSIPFINAARNEALLISFGLGCLCLPLHKSKLDTLDHRAWWLEASLVPGVPTELPQHAQVPETPRSRSPTPTDELEKPFFRRMLIQSSRCSAHHIFVRDDHSPRFVFPVPHVGRTWERTVHVSSSFRIQSETLLLPRTGRFTITIDLVGFDTVEGPARPSLDSGSR</sequence>
<keyword evidence="2" id="KW-0732">Signal</keyword>